<proteinExistence type="predicted"/>
<dbReference type="Pfam" id="PF02661">
    <property type="entry name" value="Fic"/>
    <property type="match status" value="1"/>
</dbReference>
<dbReference type="RefSeq" id="WP_116410994.1">
    <property type="nucleotide sequence ID" value="NZ_NBXB01000020.1"/>
</dbReference>
<dbReference type="PANTHER" id="PTHR13504:SF38">
    <property type="entry name" value="FIDO DOMAIN-CONTAINING PROTEIN"/>
    <property type="match status" value="1"/>
</dbReference>
<feature type="binding site" evidence="1">
    <location>
        <begin position="51"/>
        <end position="58"/>
    </location>
    <ligand>
        <name>ATP</name>
        <dbReference type="ChEBI" id="CHEBI:30616"/>
    </ligand>
</feature>
<evidence type="ECO:0000313" key="3">
    <source>
        <dbReference type="EMBL" id="RFA15493.1"/>
    </source>
</evidence>
<evidence type="ECO:0000256" key="1">
    <source>
        <dbReference type="PIRSR" id="PIRSR640198-2"/>
    </source>
</evidence>
<dbReference type="SUPFAM" id="SSF140931">
    <property type="entry name" value="Fic-like"/>
    <property type="match status" value="1"/>
</dbReference>
<protein>
    <recommendedName>
        <fullName evidence="2">Fido domain-containing protein</fullName>
    </recommendedName>
</protein>
<accession>A0A3E0W1W7</accession>
<organism evidence="3 4">
    <name type="scientific">Subtercola boreus</name>
    <dbReference type="NCBI Taxonomy" id="120213"/>
    <lineage>
        <taxon>Bacteria</taxon>
        <taxon>Bacillati</taxon>
        <taxon>Actinomycetota</taxon>
        <taxon>Actinomycetes</taxon>
        <taxon>Micrococcales</taxon>
        <taxon>Microbacteriaceae</taxon>
        <taxon>Subtercola</taxon>
    </lineage>
</organism>
<comment type="caution">
    <text evidence="3">The sequence shown here is derived from an EMBL/GenBank/DDBJ whole genome shotgun (WGS) entry which is preliminary data.</text>
</comment>
<dbReference type="InterPro" id="IPR003812">
    <property type="entry name" value="Fido"/>
</dbReference>
<evidence type="ECO:0000313" key="4">
    <source>
        <dbReference type="Proteomes" id="UP000256541"/>
    </source>
</evidence>
<dbReference type="GO" id="GO:0005524">
    <property type="term" value="F:ATP binding"/>
    <property type="evidence" value="ECO:0007669"/>
    <property type="project" value="UniProtKB-KW"/>
</dbReference>
<dbReference type="InterPro" id="IPR036597">
    <property type="entry name" value="Fido-like_dom_sf"/>
</dbReference>
<dbReference type="PANTHER" id="PTHR13504">
    <property type="entry name" value="FIDO DOMAIN-CONTAINING PROTEIN DDB_G0283145"/>
    <property type="match status" value="1"/>
</dbReference>
<keyword evidence="1" id="KW-0547">Nucleotide-binding</keyword>
<dbReference type="EMBL" id="NBXB01000020">
    <property type="protein sequence ID" value="RFA15493.1"/>
    <property type="molecule type" value="Genomic_DNA"/>
</dbReference>
<dbReference type="InterPro" id="IPR040198">
    <property type="entry name" value="Fido_containing"/>
</dbReference>
<evidence type="ECO:0000259" key="2">
    <source>
        <dbReference type="PROSITE" id="PS51459"/>
    </source>
</evidence>
<sequence length="134" mass="15258">MLITEAAENGWRARSVQRLICDIYGETEASAITLVLAELHSPFERIYLFIDGNGRTGRLVLNLALVRLGFPPAIIFKVNRKRYLDNLMRLARVGARCESGSRRRETLCVRVNRCPAIRGRTTWSSRSTRTMLCC</sequence>
<feature type="domain" description="Fido" evidence="2">
    <location>
        <begin position="1"/>
        <end position="113"/>
    </location>
</feature>
<keyword evidence="1" id="KW-0067">ATP-binding</keyword>
<dbReference type="Gene3D" id="1.10.3290.10">
    <property type="entry name" value="Fido-like domain"/>
    <property type="match status" value="1"/>
</dbReference>
<dbReference type="PROSITE" id="PS51459">
    <property type="entry name" value="FIDO"/>
    <property type="match status" value="1"/>
</dbReference>
<dbReference type="AlphaFoldDB" id="A0A3E0W1W7"/>
<dbReference type="OrthoDB" id="9813719at2"/>
<gene>
    <name evidence="3" type="ORF">B7R22_06590</name>
</gene>
<reference evidence="3 4" key="1">
    <citation type="submission" date="2017-04" db="EMBL/GenBank/DDBJ databases">
        <title>Comparative genome analysis of Subtercola boreus.</title>
        <authorList>
            <person name="Cho Y.-J."/>
            <person name="Cho A."/>
            <person name="Kim O.-S."/>
            <person name="Lee J.-I."/>
        </authorList>
    </citation>
    <scope>NUCLEOTIDE SEQUENCE [LARGE SCALE GENOMIC DNA]</scope>
    <source>
        <strain evidence="3 4">P27479</strain>
    </source>
</reference>
<dbReference type="Proteomes" id="UP000256541">
    <property type="component" value="Unassembled WGS sequence"/>
</dbReference>
<name>A0A3E0W1W7_9MICO</name>